<feature type="region of interest" description="Disordered" evidence="6">
    <location>
        <begin position="587"/>
        <end position="624"/>
    </location>
</feature>
<keyword evidence="10" id="KW-1185">Reference proteome</keyword>
<dbReference type="SMART" id="SM01424">
    <property type="entry name" value="HAP1_N"/>
    <property type="match status" value="1"/>
</dbReference>
<reference evidence="9 10" key="1">
    <citation type="submission" date="2024-07" db="EMBL/GenBank/DDBJ databases">
        <title>Chromosome-level genome assembly of the water stick insect Ranatra chinensis (Heteroptera: Nepidae).</title>
        <authorList>
            <person name="Liu X."/>
        </authorList>
    </citation>
    <scope>NUCLEOTIDE SEQUENCE [LARGE SCALE GENOMIC DNA]</scope>
    <source>
        <strain evidence="9">Cailab_2021Rc</strain>
        <tissue evidence="9">Muscle</tissue>
    </source>
</reference>
<gene>
    <name evidence="9" type="ORF">AAG570_010488</name>
</gene>
<feature type="region of interest" description="Disordered" evidence="6">
    <location>
        <begin position="236"/>
        <end position="255"/>
    </location>
</feature>
<feature type="compositionally biased region" description="Polar residues" evidence="6">
    <location>
        <begin position="590"/>
        <end position="607"/>
    </location>
</feature>
<keyword evidence="4" id="KW-0496">Mitochondrion</keyword>
<dbReference type="PANTHER" id="PTHR15751:SF12">
    <property type="entry name" value="TRAFFICKING KINESIN-BINDING PROTEIN MILT"/>
    <property type="match status" value="1"/>
</dbReference>
<feature type="compositionally biased region" description="Polar residues" evidence="6">
    <location>
        <begin position="329"/>
        <end position="339"/>
    </location>
</feature>
<evidence type="ECO:0000256" key="1">
    <source>
        <dbReference type="ARBA" id="ARBA00004173"/>
    </source>
</evidence>
<dbReference type="GO" id="GO:0005739">
    <property type="term" value="C:mitochondrion"/>
    <property type="evidence" value="ECO:0007669"/>
    <property type="project" value="UniProtKB-SubCell"/>
</dbReference>
<dbReference type="PANTHER" id="PTHR15751">
    <property type="entry name" value="TRAFFICKING KINESIN-BINDING PROTEIN"/>
    <property type="match status" value="1"/>
</dbReference>
<dbReference type="InterPro" id="IPR022154">
    <property type="entry name" value="TRAK1/2_C"/>
</dbReference>
<feature type="compositionally biased region" description="Low complexity" evidence="6">
    <location>
        <begin position="310"/>
        <end position="321"/>
    </location>
</feature>
<sequence length="624" mass="67272">MTKTYNDIEAVTRLLEEKEKDIELTARIGKELLAHNSKLESNVASLENEVRLCNEKITQLSHELLKKTELIQILTNDVDDSGSEASTPTSSKPAAAHFEILQKRISGLENENAALRVEATRLAVQTEDCEQHEAKLVADLVQQLDMARADLGLIGLEGERSRQKEGELKEQIEHLQARLQASDEKLAKALKENEEYLSMIALSRETQCELASELADLKERYAEVVSLLEELRENVRKTKKKNQPTARAGPLYPSLHTSVPLQNPDSLAAELECSLFSELSLDSGIGASTTNIPSFKKVFETVRCASRASSMSSGEASYMGSPAPRLGGTSVTSSPAPQLGGTSVTASPALGMVRPSTAPTLLIVIRDRMGSGRVASPGTPSSEDLEAALKRLTPAAIDAKRTALGTNFNTDDCPTPDSVMSSGSSNYTPWKLPDKLQIVKPLEGSLTLHHWSELATPSLGGLLEERPGVKIRGGTELEDLGLQMYSLCDIEEDDEVNPGKSFQDTSHIYTYTNSTVMHPDDNTVVTASIRGSQMSISSTSSRVSSVCPTPVTRSRRNSTSTYSTTAGLAALLNERGIRAATASALVSPEYTPTATPCNSPVRSSSPTPEEEDAYSSLGLPGETI</sequence>
<dbReference type="Pfam" id="PF04849">
    <property type="entry name" value="HAP1_N"/>
    <property type="match status" value="1"/>
</dbReference>
<comment type="subcellular location">
    <subcellularLocation>
        <location evidence="1">Mitochondrion</location>
    </subcellularLocation>
</comment>
<feature type="region of interest" description="Disordered" evidence="6">
    <location>
        <begin position="539"/>
        <end position="560"/>
    </location>
</feature>
<comment type="similarity">
    <text evidence="2">Belongs to the milton family.</text>
</comment>
<name>A0ABD0Z8S6_9HEMI</name>
<protein>
    <recommendedName>
        <fullName evidence="11">Trafficking kinesin-binding protein milt</fullName>
    </recommendedName>
</protein>
<feature type="coiled-coil region" evidence="5">
    <location>
        <begin position="29"/>
        <end position="63"/>
    </location>
</feature>
<dbReference type="SMART" id="SM01423">
    <property type="entry name" value="Milton"/>
    <property type="match status" value="1"/>
</dbReference>
<evidence type="ECO:0000256" key="6">
    <source>
        <dbReference type="SAM" id="MobiDB-lite"/>
    </source>
</evidence>
<organism evidence="9 10">
    <name type="scientific">Ranatra chinensis</name>
    <dbReference type="NCBI Taxonomy" id="642074"/>
    <lineage>
        <taxon>Eukaryota</taxon>
        <taxon>Metazoa</taxon>
        <taxon>Ecdysozoa</taxon>
        <taxon>Arthropoda</taxon>
        <taxon>Hexapoda</taxon>
        <taxon>Insecta</taxon>
        <taxon>Pterygota</taxon>
        <taxon>Neoptera</taxon>
        <taxon>Paraneoptera</taxon>
        <taxon>Hemiptera</taxon>
        <taxon>Heteroptera</taxon>
        <taxon>Panheteroptera</taxon>
        <taxon>Nepomorpha</taxon>
        <taxon>Nepidae</taxon>
        <taxon>Ranatrinae</taxon>
        <taxon>Ranatra</taxon>
    </lineage>
</organism>
<dbReference type="InterPro" id="IPR051946">
    <property type="entry name" value="Intracell_Traff-Reg"/>
</dbReference>
<accession>A0ABD0Z8S6</accession>
<dbReference type="EMBL" id="JBFDAA010000005">
    <property type="protein sequence ID" value="KAL1132533.1"/>
    <property type="molecule type" value="Genomic_DNA"/>
</dbReference>
<evidence type="ECO:0000313" key="9">
    <source>
        <dbReference type="EMBL" id="KAL1132533.1"/>
    </source>
</evidence>
<evidence type="ECO:0000313" key="10">
    <source>
        <dbReference type="Proteomes" id="UP001558652"/>
    </source>
</evidence>
<evidence type="ECO:0000256" key="4">
    <source>
        <dbReference type="ARBA" id="ARBA00023128"/>
    </source>
</evidence>
<evidence type="ECO:0008006" key="11">
    <source>
        <dbReference type="Google" id="ProtNLM"/>
    </source>
</evidence>
<dbReference type="Pfam" id="PF12448">
    <property type="entry name" value="Milton"/>
    <property type="match status" value="1"/>
</dbReference>
<feature type="coiled-coil region" evidence="5">
    <location>
        <begin position="98"/>
        <end position="125"/>
    </location>
</feature>
<comment type="caution">
    <text evidence="9">The sequence shown here is derived from an EMBL/GenBank/DDBJ whole genome shotgun (WGS) entry which is preliminary data.</text>
</comment>
<proteinExistence type="inferred from homology"/>
<dbReference type="Proteomes" id="UP001558652">
    <property type="component" value="Unassembled WGS sequence"/>
</dbReference>
<feature type="region of interest" description="Disordered" evidence="6">
    <location>
        <begin position="310"/>
        <end position="339"/>
    </location>
</feature>
<evidence type="ECO:0000256" key="5">
    <source>
        <dbReference type="SAM" id="Coils"/>
    </source>
</evidence>
<evidence type="ECO:0000259" key="7">
    <source>
        <dbReference type="SMART" id="SM01423"/>
    </source>
</evidence>
<evidence type="ECO:0000256" key="3">
    <source>
        <dbReference type="ARBA" id="ARBA00023054"/>
    </source>
</evidence>
<keyword evidence="3 5" id="KW-0175">Coiled coil</keyword>
<evidence type="ECO:0000256" key="2">
    <source>
        <dbReference type="ARBA" id="ARBA00007007"/>
    </source>
</evidence>
<dbReference type="InterPro" id="IPR006933">
    <property type="entry name" value="HAP1_N"/>
</dbReference>
<dbReference type="AlphaFoldDB" id="A0ABD0Z8S6"/>
<feature type="domain" description="Trafficking kinesin-binding protein C-terminal" evidence="7">
    <location>
        <begin position="280"/>
        <end position="445"/>
    </location>
</feature>
<evidence type="ECO:0000259" key="8">
    <source>
        <dbReference type="SMART" id="SM01424"/>
    </source>
</evidence>
<feature type="domain" description="HAP1 N-terminal" evidence="8">
    <location>
        <begin position="1"/>
        <end position="241"/>
    </location>
</feature>